<keyword evidence="3" id="KW-1185">Reference proteome</keyword>
<dbReference type="AlphaFoldDB" id="A0A212TRL5"/>
<dbReference type="EMBL" id="FYEW01000001">
    <property type="protein sequence ID" value="SNC68501.1"/>
    <property type="molecule type" value="Genomic_DNA"/>
</dbReference>
<evidence type="ECO:0000313" key="2">
    <source>
        <dbReference type="EMBL" id="SNC68501.1"/>
    </source>
</evidence>
<dbReference type="Proteomes" id="UP000198131">
    <property type="component" value="Unassembled WGS sequence"/>
</dbReference>
<proteinExistence type="predicted"/>
<feature type="transmembrane region" description="Helical" evidence="1">
    <location>
        <begin position="12"/>
        <end position="35"/>
    </location>
</feature>
<keyword evidence="1" id="KW-0812">Transmembrane</keyword>
<evidence type="ECO:0000256" key="1">
    <source>
        <dbReference type="SAM" id="Phobius"/>
    </source>
</evidence>
<dbReference type="RefSeq" id="WP_212590388.1">
    <property type="nucleotide sequence ID" value="NZ_FYEW01000001.1"/>
</dbReference>
<sequence length="125" mass="14470">MKPSFWLLRGLKFVLFAALFVTLAAYVTMSLWNWLVPELFHGPFISIWQALGLLGLTRILFGGWGRGGRAGWARHRRQWKQKMESRLGHLTPEEREKFRQKMEGACAGPAWMRRKSTEDPHSSTV</sequence>
<name>A0A212TRL5_9BACT</name>
<protein>
    <submittedName>
        <fullName evidence="2">Uncharacterized protein</fullName>
    </submittedName>
</protein>
<reference evidence="3" key="1">
    <citation type="submission" date="2017-06" db="EMBL/GenBank/DDBJ databases">
        <authorList>
            <person name="Varghese N."/>
            <person name="Submissions S."/>
        </authorList>
    </citation>
    <scope>NUCLEOTIDE SEQUENCE [LARGE SCALE GENOMIC DNA]</scope>
    <source>
        <strain evidence="3">DSM 11116</strain>
    </source>
</reference>
<gene>
    <name evidence="2" type="ORF">SAMN06265337_2346</name>
</gene>
<feature type="transmembrane region" description="Helical" evidence="1">
    <location>
        <begin position="47"/>
        <end position="67"/>
    </location>
</feature>
<keyword evidence="1" id="KW-0472">Membrane</keyword>
<evidence type="ECO:0000313" key="3">
    <source>
        <dbReference type="Proteomes" id="UP000198131"/>
    </source>
</evidence>
<organism evidence="2 3">
    <name type="scientific">Hymenobacter gelipurpurascens</name>
    <dbReference type="NCBI Taxonomy" id="89968"/>
    <lineage>
        <taxon>Bacteria</taxon>
        <taxon>Pseudomonadati</taxon>
        <taxon>Bacteroidota</taxon>
        <taxon>Cytophagia</taxon>
        <taxon>Cytophagales</taxon>
        <taxon>Hymenobacteraceae</taxon>
        <taxon>Hymenobacter</taxon>
    </lineage>
</organism>
<keyword evidence="1" id="KW-1133">Transmembrane helix</keyword>
<accession>A0A212TRL5</accession>